<dbReference type="RefSeq" id="WP_309862282.1">
    <property type="nucleotide sequence ID" value="NZ_JAVDQG010000001.1"/>
</dbReference>
<feature type="signal peptide" evidence="1">
    <location>
        <begin position="1"/>
        <end position="20"/>
    </location>
</feature>
<evidence type="ECO:0000313" key="3">
    <source>
        <dbReference type="Proteomes" id="UP001185012"/>
    </source>
</evidence>
<keyword evidence="1" id="KW-0732">Signal</keyword>
<gene>
    <name evidence="2" type="ORF">JOE21_000711</name>
</gene>
<dbReference type="EMBL" id="JAVDQG010000001">
    <property type="protein sequence ID" value="MDR6224723.1"/>
    <property type="molecule type" value="Genomic_DNA"/>
</dbReference>
<protein>
    <recommendedName>
        <fullName evidence="4">DUF5666 domain-containing protein</fullName>
    </recommendedName>
</protein>
<comment type="caution">
    <text evidence="2">The sequence shown here is derived from an EMBL/GenBank/DDBJ whole genome shotgun (WGS) entry which is preliminary data.</text>
</comment>
<reference evidence="2 3" key="1">
    <citation type="submission" date="2023-07" db="EMBL/GenBank/DDBJ databases">
        <title>Genomic Encyclopedia of Type Strains, Phase IV (KMG-IV): sequencing the most valuable type-strain genomes for metagenomic binning, comparative biology and taxonomic classification.</title>
        <authorList>
            <person name="Goeker M."/>
        </authorList>
    </citation>
    <scope>NUCLEOTIDE SEQUENCE [LARGE SCALE GENOMIC DNA]</scope>
    <source>
        <strain evidence="2 3">DSM 45903</strain>
    </source>
</reference>
<proteinExistence type="predicted"/>
<organism evidence="2 3">
    <name type="scientific">Desmospora profundinema</name>
    <dbReference type="NCBI Taxonomy" id="1571184"/>
    <lineage>
        <taxon>Bacteria</taxon>
        <taxon>Bacillati</taxon>
        <taxon>Bacillota</taxon>
        <taxon>Bacilli</taxon>
        <taxon>Bacillales</taxon>
        <taxon>Thermoactinomycetaceae</taxon>
        <taxon>Desmospora</taxon>
    </lineage>
</organism>
<feature type="chain" id="PRO_5045960307" description="DUF5666 domain-containing protein" evidence="1">
    <location>
        <begin position="21"/>
        <end position="125"/>
    </location>
</feature>
<name>A0ABU1IIY8_9BACL</name>
<keyword evidence="3" id="KW-1185">Reference proteome</keyword>
<dbReference type="Proteomes" id="UP001185012">
    <property type="component" value="Unassembled WGS sequence"/>
</dbReference>
<evidence type="ECO:0000256" key="1">
    <source>
        <dbReference type="SAM" id="SignalP"/>
    </source>
</evidence>
<sequence>MGKKVGIGLLAMIMMCGTVANPAVGRSIMEKVGPAAEGEPFLLSGTMRYLDIQGGCWILVTKERKRFQLDGTPEQLRLLRRDGARVTVLAEKAPDRYGYCMVGTWVRVIRIIRMETNEIREKERN</sequence>
<evidence type="ECO:0008006" key="4">
    <source>
        <dbReference type="Google" id="ProtNLM"/>
    </source>
</evidence>
<evidence type="ECO:0000313" key="2">
    <source>
        <dbReference type="EMBL" id="MDR6224723.1"/>
    </source>
</evidence>
<accession>A0ABU1IIY8</accession>